<dbReference type="PANTHER" id="PTHR40260:SF2">
    <property type="entry name" value="BLR8190 PROTEIN"/>
    <property type="match status" value="1"/>
</dbReference>
<dbReference type="NCBIfam" id="TIGR02118">
    <property type="entry name" value="EthD family reductase"/>
    <property type="match status" value="1"/>
</dbReference>
<organism evidence="2 3">
    <name type="scientific">Prauserella rugosa</name>
    <dbReference type="NCBI Taxonomy" id="43354"/>
    <lineage>
        <taxon>Bacteria</taxon>
        <taxon>Bacillati</taxon>
        <taxon>Actinomycetota</taxon>
        <taxon>Actinomycetes</taxon>
        <taxon>Pseudonocardiales</taxon>
        <taxon>Pseudonocardiaceae</taxon>
        <taxon>Prauserella</taxon>
    </lineage>
</organism>
<accession>A0A660C584</accession>
<dbReference type="EMBL" id="VLJV01000001">
    <property type="protein sequence ID" value="TWH18698.1"/>
    <property type="molecule type" value="Genomic_DNA"/>
</dbReference>
<dbReference type="InterPro" id="IPR009799">
    <property type="entry name" value="EthD_dom"/>
</dbReference>
<dbReference type="Pfam" id="PF07110">
    <property type="entry name" value="EthD"/>
    <property type="match status" value="1"/>
</dbReference>
<dbReference type="InterPro" id="IPR011008">
    <property type="entry name" value="Dimeric_a/b-barrel"/>
</dbReference>
<evidence type="ECO:0000313" key="2">
    <source>
        <dbReference type="EMBL" id="TWH18698.1"/>
    </source>
</evidence>
<name>A0A660C584_9PSEU</name>
<dbReference type="SUPFAM" id="SSF54909">
    <property type="entry name" value="Dimeric alpha+beta barrel"/>
    <property type="match status" value="1"/>
</dbReference>
<comment type="caution">
    <text evidence="2">The sequence shown here is derived from an EMBL/GenBank/DDBJ whole genome shotgun (WGS) entry which is preliminary data.</text>
</comment>
<feature type="domain" description="EthD" evidence="1">
    <location>
        <begin position="11"/>
        <end position="87"/>
    </location>
</feature>
<reference evidence="2 3" key="1">
    <citation type="submission" date="2019-07" db="EMBL/GenBank/DDBJ databases">
        <title>R&amp;d 2014.</title>
        <authorList>
            <person name="Klenk H.-P."/>
        </authorList>
    </citation>
    <scope>NUCLEOTIDE SEQUENCE [LARGE SCALE GENOMIC DNA]</scope>
    <source>
        <strain evidence="2 3">DSM 43194</strain>
    </source>
</reference>
<dbReference type="AlphaFoldDB" id="A0A660C584"/>
<dbReference type="Gene3D" id="3.30.70.100">
    <property type="match status" value="1"/>
</dbReference>
<dbReference type="PANTHER" id="PTHR40260">
    <property type="entry name" value="BLR8190 PROTEIN"/>
    <property type="match status" value="1"/>
</dbReference>
<dbReference type="Proteomes" id="UP000317303">
    <property type="component" value="Unassembled WGS sequence"/>
</dbReference>
<sequence>MHKLLVLYPHPTDPEAFRSYYENTHLPLAAQLPGMLDWRYSLSVRSAPEENYFAVFEADFPDAETLAAALSSPEGEAVQADVPNYATGGAIVLDYPVASP</sequence>
<gene>
    <name evidence="2" type="ORF">JD82_00519</name>
</gene>
<keyword evidence="3" id="KW-1185">Reference proteome</keyword>
<proteinExistence type="predicted"/>
<protein>
    <submittedName>
        <fullName evidence="2">Uncharacterized protein (TIGR02118 family)</fullName>
    </submittedName>
</protein>
<dbReference type="GO" id="GO:0016491">
    <property type="term" value="F:oxidoreductase activity"/>
    <property type="evidence" value="ECO:0007669"/>
    <property type="project" value="InterPro"/>
</dbReference>
<evidence type="ECO:0000259" key="1">
    <source>
        <dbReference type="Pfam" id="PF07110"/>
    </source>
</evidence>
<dbReference type="RefSeq" id="WP_030532026.1">
    <property type="nucleotide sequence ID" value="NZ_JOIJ01000006.1"/>
</dbReference>
<dbReference type="OrthoDB" id="5294870at2"/>
<evidence type="ECO:0000313" key="3">
    <source>
        <dbReference type="Proteomes" id="UP000317303"/>
    </source>
</evidence>